<gene>
    <name evidence="2" type="ORF">EJB05_08571</name>
</gene>
<feature type="compositionally biased region" description="Basic and acidic residues" evidence="1">
    <location>
        <begin position="229"/>
        <end position="251"/>
    </location>
</feature>
<proteinExistence type="predicted"/>
<organism evidence="2 3">
    <name type="scientific">Eragrostis curvula</name>
    <name type="common">weeping love grass</name>
    <dbReference type="NCBI Taxonomy" id="38414"/>
    <lineage>
        <taxon>Eukaryota</taxon>
        <taxon>Viridiplantae</taxon>
        <taxon>Streptophyta</taxon>
        <taxon>Embryophyta</taxon>
        <taxon>Tracheophyta</taxon>
        <taxon>Spermatophyta</taxon>
        <taxon>Magnoliopsida</taxon>
        <taxon>Liliopsida</taxon>
        <taxon>Poales</taxon>
        <taxon>Poaceae</taxon>
        <taxon>PACMAD clade</taxon>
        <taxon>Chloridoideae</taxon>
        <taxon>Eragrostideae</taxon>
        <taxon>Eragrostidinae</taxon>
        <taxon>Eragrostis</taxon>
    </lineage>
</organism>
<feature type="region of interest" description="Disordered" evidence="1">
    <location>
        <begin position="71"/>
        <end position="96"/>
    </location>
</feature>
<feature type="non-terminal residue" evidence="2">
    <location>
        <position position="1"/>
    </location>
</feature>
<dbReference type="AlphaFoldDB" id="A0A5J9W1Y0"/>
<reference evidence="2 3" key="1">
    <citation type="journal article" date="2019" name="Sci. Rep.">
        <title>A high-quality genome of Eragrostis curvula grass provides insights into Poaceae evolution and supports new strategies to enhance forage quality.</title>
        <authorList>
            <person name="Carballo J."/>
            <person name="Santos B.A.C.M."/>
            <person name="Zappacosta D."/>
            <person name="Garbus I."/>
            <person name="Selva J.P."/>
            <person name="Gallo C.A."/>
            <person name="Diaz A."/>
            <person name="Albertini E."/>
            <person name="Caccamo M."/>
            <person name="Echenique V."/>
        </authorList>
    </citation>
    <scope>NUCLEOTIDE SEQUENCE [LARGE SCALE GENOMIC DNA]</scope>
    <source>
        <strain evidence="3">cv. Victoria</strain>
        <tissue evidence="2">Leaf</tissue>
    </source>
</reference>
<name>A0A5J9W1Y0_9POAL</name>
<feature type="compositionally biased region" description="Low complexity" evidence="1">
    <location>
        <begin position="252"/>
        <end position="262"/>
    </location>
</feature>
<dbReference type="Gramene" id="TVU42178">
    <property type="protein sequence ID" value="TVU42178"/>
    <property type="gene ID" value="EJB05_08571"/>
</dbReference>
<accession>A0A5J9W1Y0</accession>
<comment type="caution">
    <text evidence="2">The sequence shown here is derived from an EMBL/GenBank/DDBJ whole genome shotgun (WGS) entry which is preliminary data.</text>
</comment>
<evidence type="ECO:0000313" key="3">
    <source>
        <dbReference type="Proteomes" id="UP000324897"/>
    </source>
</evidence>
<feature type="compositionally biased region" description="Basic residues" evidence="1">
    <location>
        <begin position="81"/>
        <end position="96"/>
    </location>
</feature>
<dbReference type="EMBL" id="RWGY01000005">
    <property type="protein sequence ID" value="TVU42178.1"/>
    <property type="molecule type" value="Genomic_DNA"/>
</dbReference>
<dbReference type="Proteomes" id="UP000324897">
    <property type="component" value="Unassembled WGS sequence"/>
</dbReference>
<sequence>MEAPLAGARVRRGCVRLRRGAPPWCPVAATERRGRGRGGLGSAAAAAGSYGDGRGGLGLAAAADCVEAAAEGHRGGGRGGPPRRRPRRAVWRRPRRATVEVAAAGSHGGGRGGLGLAAAAGCVEVAAAGCVVEAAWWRRPRRGGVVEATAERRRGCVAASASARVSGAGRASLAAGGAINRRWKEQFVAAACGSIRRYRCYIVIGDYLYELQFMVEENVDEDNPEPMDMDFHGNDNDMGHDGSNDESHTTDGKSGPPNGKGNKVQKGSSSAKEAKQRRASIAGHATVQKPVYHITVAGLGGHSMPSSYLAQDTVNNAPGVGSADSVAEAVDAPVPPPGLGGAPLACDMLLQHNINAKLDCDTLHDNFDAELNHYNTTAPTPLASAALSCGAGAIAGPGAPWGRGGSFSAESYQ</sequence>
<feature type="region of interest" description="Disordered" evidence="1">
    <location>
        <begin position="221"/>
        <end position="283"/>
    </location>
</feature>
<evidence type="ECO:0000313" key="2">
    <source>
        <dbReference type="EMBL" id="TVU42178.1"/>
    </source>
</evidence>
<keyword evidence="3" id="KW-1185">Reference proteome</keyword>
<protein>
    <submittedName>
        <fullName evidence="2">Uncharacterized protein</fullName>
    </submittedName>
</protein>
<evidence type="ECO:0000256" key="1">
    <source>
        <dbReference type="SAM" id="MobiDB-lite"/>
    </source>
</evidence>